<dbReference type="EMBL" id="CAJVQA010008346">
    <property type="protein sequence ID" value="CAG8670158.1"/>
    <property type="molecule type" value="Genomic_DNA"/>
</dbReference>
<feature type="compositionally biased region" description="Polar residues" evidence="1">
    <location>
        <begin position="16"/>
        <end position="27"/>
    </location>
</feature>
<organism evidence="2 3">
    <name type="scientific">Cetraspora pellucida</name>
    <dbReference type="NCBI Taxonomy" id="1433469"/>
    <lineage>
        <taxon>Eukaryota</taxon>
        <taxon>Fungi</taxon>
        <taxon>Fungi incertae sedis</taxon>
        <taxon>Mucoromycota</taxon>
        <taxon>Glomeromycotina</taxon>
        <taxon>Glomeromycetes</taxon>
        <taxon>Diversisporales</taxon>
        <taxon>Gigasporaceae</taxon>
        <taxon>Cetraspora</taxon>
    </lineage>
</organism>
<comment type="caution">
    <text evidence="2">The sequence shown here is derived from an EMBL/GenBank/DDBJ whole genome shotgun (WGS) entry which is preliminary data.</text>
</comment>
<dbReference type="Proteomes" id="UP000789759">
    <property type="component" value="Unassembled WGS sequence"/>
</dbReference>
<evidence type="ECO:0000256" key="1">
    <source>
        <dbReference type="SAM" id="MobiDB-lite"/>
    </source>
</evidence>
<protein>
    <submittedName>
        <fullName evidence="2">17179_t:CDS:1</fullName>
    </submittedName>
</protein>
<feature type="compositionally biased region" description="Basic and acidic residues" evidence="1">
    <location>
        <begin position="28"/>
        <end position="39"/>
    </location>
</feature>
<feature type="region of interest" description="Disordered" evidence="1">
    <location>
        <begin position="1"/>
        <end position="39"/>
    </location>
</feature>
<gene>
    <name evidence="2" type="ORF">CPELLU_LOCUS10231</name>
</gene>
<reference evidence="2" key="1">
    <citation type="submission" date="2021-06" db="EMBL/GenBank/DDBJ databases">
        <authorList>
            <person name="Kallberg Y."/>
            <person name="Tangrot J."/>
            <person name="Rosling A."/>
        </authorList>
    </citation>
    <scope>NUCLEOTIDE SEQUENCE</scope>
    <source>
        <strain evidence="2">FL966</strain>
    </source>
</reference>
<name>A0A9N9EAV9_9GLOM</name>
<accession>A0A9N9EAV9</accession>
<proteinExistence type="predicted"/>
<sequence length="94" mass="11057">MAFSEKKNQLLKITKVQPTIKNNPESSNSKEKTNSDYEKEKLEDHSLNFLKMNRKFFSIHVMVKLKYLLYYNSDSESVSFYDNVHSKDLSTENA</sequence>
<evidence type="ECO:0000313" key="2">
    <source>
        <dbReference type="EMBL" id="CAG8670158.1"/>
    </source>
</evidence>
<evidence type="ECO:0000313" key="3">
    <source>
        <dbReference type="Proteomes" id="UP000789759"/>
    </source>
</evidence>
<keyword evidence="3" id="KW-1185">Reference proteome</keyword>
<dbReference type="AlphaFoldDB" id="A0A9N9EAV9"/>